<dbReference type="InterPro" id="IPR003123">
    <property type="entry name" value="VPS9"/>
</dbReference>
<evidence type="ECO:0000313" key="3">
    <source>
        <dbReference type="EMBL" id="CAB1442607.1"/>
    </source>
</evidence>
<comment type="caution">
    <text evidence="3">The sequence shown here is derived from an EMBL/GenBank/DDBJ whole genome shotgun (WGS) entry which is preliminary data.</text>
</comment>
<dbReference type="Gene3D" id="1.20.1050.80">
    <property type="entry name" value="VPS9 domain"/>
    <property type="match status" value="1"/>
</dbReference>
<dbReference type="Gene3D" id="1.10.246.120">
    <property type="match status" value="1"/>
</dbReference>
<dbReference type="GO" id="GO:0016192">
    <property type="term" value="P:vesicle-mediated transport"/>
    <property type="evidence" value="ECO:0007669"/>
    <property type="project" value="InterPro"/>
</dbReference>
<dbReference type="InterPro" id="IPR037191">
    <property type="entry name" value="VPS9_dom_sf"/>
</dbReference>
<feature type="region of interest" description="Disordered" evidence="1">
    <location>
        <begin position="236"/>
        <end position="255"/>
    </location>
</feature>
<evidence type="ECO:0000259" key="2">
    <source>
        <dbReference type="PROSITE" id="PS51205"/>
    </source>
</evidence>
<dbReference type="PANTHER" id="PTHR23101:SF126">
    <property type="entry name" value="RAB5 GDP_GTP EXCHANGE FACTOR"/>
    <property type="match status" value="1"/>
</dbReference>
<feature type="domain" description="VPS9" evidence="2">
    <location>
        <begin position="83"/>
        <end position="226"/>
    </location>
</feature>
<dbReference type="GO" id="GO:0031267">
    <property type="term" value="F:small GTPase binding"/>
    <property type="evidence" value="ECO:0007669"/>
    <property type="project" value="TreeGrafter"/>
</dbReference>
<dbReference type="SMART" id="SM00167">
    <property type="entry name" value="VPS9"/>
    <property type="match status" value="1"/>
</dbReference>
<dbReference type="GO" id="GO:0030139">
    <property type="term" value="C:endocytic vesicle"/>
    <property type="evidence" value="ECO:0007669"/>
    <property type="project" value="TreeGrafter"/>
</dbReference>
<evidence type="ECO:0000256" key="1">
    <source>
        <dbReference type="SAM" id="MobiDB-lite"/>
    </source>
</evidence>
<dbReference type="Pfam" id="PF02204">
    <property type="entry name" value="VPS9"/>
    <property type="match status" value="1"/>
</dbReference>
<dbReference type="PANTHER" id="PTHR23101">
    <property type="entry name" value="RAB GDP/GTP EXCHANGE FACTOR"/>
    <property type="match status" value="1"/>
</dbReference>
<proteinExistence type="predicted"/>
<accession>A0A9N7V4D3</accession>
<dbReference type="GO" id="GO:0005829">
    <property type="term" value="C:cytosol"/>
    <property type="evidence" value="ECO:0007669"/>
    <property type="project" value="TreeGrafter"/>
</dbReference>
<dbReference type="Pfam" id="PF18151">
    <property type="entry name" value="DUF5601"/>
    <property type="match status" value="1"/>
</dbReference>
<reference evidence="3" key="1">
    <citation type="submission" date="2020-03" db="EMBL/GenBank/DDBJ databases">
        <authorList>
            <person name="Weist P."/>
        </authorList>
    </citation>
    <scope>NUCLEOTIDE SEQUENCE</scope>
</reference>
<protein>
    <recommendedName>
        <fullName evidence="2">VPS9 domain-containing protein</fullName>
    </recommendedName>
</protein>
<gene>
    <name evidence="3" type="ORF">PLEPLA_LOCUS30285</name>
</gene>
<dbReference type="GO" id="GO:0005085">
    <property type="term" value="F:guanyl-nucleotide exchange factor activity"/>
    <property type="evidence" value="ECO:0007669"/>
    <property type="project" value="InterPro"/>
</dbReference>
<organism evidence="3 4">
    <name type="scientific">Pleuronectes platessa</name>
    <name type="common">European plaice</name>
    <dbReference type="NCBI Taxonomy" id="8262"/>
    <lineage>
        <taxon>Eukaryota</taxon>
        <taxon>Metazoa</taxon>
        <taxon>Chordata</taxon>
        <taxon>Craniata</taxon>
        <taxon>Vertebrata</taxon>
        <taxon>Euteleostomi</taxon>
        <taxon>Actinopterygii</taxon>
        <taxon>Neopterygii</taxon>
        <taxon>Teleostei</taxon>
        <taxon>Neoteleostei</taxon>
        <taxon>Acanthomorphata</taxon>
        <taxon>Carangaria</taxon>
        <taxon>Pleuronectiformes</taxon>
        <taxon>Pleuronectoidei</taxon>
        <taxon>Pleuronectidae</taxon>
        <taxon>Pleuronectes</taxon>
    </lineage>
</organism>
<dbReference type="InterPro" id="IPR041545">
    <property type="entry name" value="DUF5601"/>
</dbReference>
<name>A0A9N7V4D3_PLEPL</name>
<sequence>MKSGRKIFKHCKAFTESMVGKRYMGADEMSEYVQDFYQHMSEHLETQLSCSSDHAQDVMDDVEKYVMTRLYRSVFSSETTDDEKKDLAIQRRIKELHWVTTEMLGSPLDEESLEVSDHLLKAIIDLSEMDLKQVPKDKLRCMTSCSKHVFNAIKAETKKIGSADDFLPTLIYIVLKTNPPRLISNIQYIIRFGNSMKLMSGEDEYYFTTLCCVVNFIENLNAQSLKLSSEQFERYMSGQAPPHRPKTNGASSSGSAALSQVNTRLVQLKELEERQGCVMENAGQMKGDLIDFTDELEMQDLISTTVIGSASHSAIDSDIIENELLPQPLQPWVLY</sequence>
<dbReference type="InterPro" id="IPR045046">
    <property type="entry name" value="Vps9-like"/>
</dbReference>
<dbReference type="AlphaFoldDB" id="A0A9N7V4D3"/>
<dbReference type="PROSITE" id="PS51205">
    <property type="entry name" value="VPS9"/>
    <property type="match status" value="1"/>
</dbReference>
<evidence type="ECO:0000313" key="4">
    <source>
        <dbReference type="Proteomes" id="UP001153269"/>
    </source>
</evidence>
<dbReference type="SUPFAM" id="SSF109993">
    <property type="entry name" value="VPS9 domain"/>
    <property type="match status" value="1"/>
</dbReference>
<keyword evidence="4" id="KW-1185">Reference proteome</keyword>
<dbReference type="OrthoDB" id="300289at2759"/>
<dbReference type="Proteomes" id="UP001153269">
    <property type="component" value="Unassembled WGS sequence"/>
</dbReference>
<dbReference type="EMBL" id="CADEAL010002890">
    <property type="protein sequence ID" value="CAB1442607.1"/>
    <property type="molecule type" value="Genomic_DNA"/>
</dbReference>